<comment type="similarity">
    <text evidence="2">Belongs to the threonine aldolase family.</text>
</comment>
<reference evidence="5 6" key="1">
    <citation type="submission" date="2020-05" db="EMBL/GenBank/DDBJ databases">
        <title>Draft genome sequence of Desulfovibrio psychrotolerans JS1T.</title>
        <authorList>
            <person name="Ueno A."/>
            <person name="Tamazawa S."/>
            <person name="Tamamura S."/>
            <person name="Murakami T."/>
            <person name="Kiyama T."/>
            <person name="Inomata H."/>
            <person name="Amano Y."/>
            <person name="Miyakawa K."/>
            <person name="Tamaki H."/>
            <person name="Naganuma T."/>
            <person name="Kaneko K."/>
        </authorList>
    </citation>
    <scope>NUCLEOTIDE SEQUENCE [LARGE SCALE GENOMIC DNA]</scope>
    <source>
        <strain evidence="5 6">JS1</strain>
    </source>
</reference>
<accession>A0A7J0BPS7</accession>
<dbReference type="EMBL" id="BLVP01000001">
    <property type="protein sequence ID" value="GFM35628.1"/>
    <property type="molecule type" value="Genomic_DNA"/>
</dbReference>
<evidence type="ECO:0000256" key="3">
    <source>
        <dbReference type="ARBA" id="ARBA00022898"/>
    </source>
</evidence>
<evidence type="ECO:0000256" key="2">
    <source>
        <dbReference type="ARBA" id="ARBA00006966"/>
    </source>
</evidence>
<dbReference type="Pfam" id="PF01212">
    <property type="entry name" value="Beta_elim_lyase"/>
    <property type="match status" value="1"/>
</dbReference>
<dbReference type="InterPro" id="IPR015422">
    <property type="entry name" value="PyrdxlP-dep_Trfase_small"/>
</dbReference>
<dbReference type="SUPFAM" id="SSF53383">
    <property type="entry name" value="PLP-dependent transferases"/>
    <property type="match status" value="1"/>
</dbReference>
<protein>
    <submittedName>
        <fullName evidence="5">Threonine aldolase</fullName>
    </submittedName>
</protein>
<dbReference type="GO" id="GO:0006520">
    <property type="term" value="P:amino acid metabolic process"/>
    <property type="evidence" value="ECO:0007669"/>
    <property type="project" value="InterPro"/>
</dbReference>
<dbReference type="PANTHER" id="PTHR48097">
    <property type="entry name" value="L-THREONINE ALDOLASE-RELATED"/>
    <property type="match status" value="1"/>
</dbReference>
<dbReference type="Proteomes" id="UP000503820">
    <property type="component" value="Unassembled WGS sequence"/>
</dbReference>
<feature type="domain" description="Aromatic amino acid beta-eliminating lyase/threonine aldolase" evidence="4">
    <location>
        <begin position="4"/>
        <end position="295"/>
    </location>
</feature>
<comment type="cofactor">
    <cofactor evidence="1">
        <name>pyridoxal 5'-phosphate</name>
        <dbReference type="ChEBI" id="CHEBI:597326"/>
    </cofactor>
</comment>
<dbReference type="InterPro" id="IPR015421">
    <property type="entry name" value="PyrdxlP-dep_Trfase_major"/>
</dbReference>
<gene>
    <name evidence="5" type="primary">ltaE</name>
    <name evidence="5" type="ORF">DSM19430T_03120</name>
</gene>
<dbReference type="CDD" id="cd06502">
    <property type="entry name" value="TA_like"/>
    <property type="match status" value="1"/>
</dbReference>
<dbReference type="AlphaFoldDB" id="A0A7J0BPS7"/>
<comment type="caution">
    <text evidence="5">The sequence shown here is derived from an EMBL/GenBank/DDBJ whole genome shotgun (WGS) entry which is preliminary data.</text>
</comment>
<dbReference type="GO" id="GO:0016829">
    <property type="term" value="F:lyase activity"/>
    <property type="evidence" value="ECO:0007669"/>
    <property type="project" value="InterPro"/>
</dbReference>
<dbReference type="Gene3D" id="3.40.640.10">
    <property type="entry name" value="Type I PLP-dependent aspartate aminotransferase-like (Major domain)"/>
    <property type="match status" value="1"/>
</dbReference>
<dbReference type="PANTHER" id="PTHR48097:SF5">
    <property type="entry name" value="LOW SPECIFICITY L-THREONINE ALDOLASE"/>
    <property type="match status" value="1"/>
</dbReference>
<dbReference type="InterPro" id="IPR001597">
    <property type="entry name" value="ArAA_b-elim_lyase/Thr_aldolase"/>
</dbReference>
<name>A0A7J0BPS7_9BACT</name>
<dbReference type="InterPro" id="IPR015424">
    <property type="entry name" value="PyrdxlP-dep_Trfase"/>
</dbReference>
<keyword evidence="3" id="KW-0663">Pyridoxal phosphate</keyword>
<dbReference type="Gene3D" id="3.90.1150.10">
    <property type="entry name" value="Aspartate Aminotransferase, domain 1"/>
    <property type="match status" value="1"/>
</dbReference>
<keyword evidence="6" id="KW-1185">Reference proteome</keyword>
<evidence type="ECO:0000313" key="5">
    <source>
        <dbReference type="EMBL" id="GFM35628.1"/>
    </source>
</evidence>
<evidence type="ECO:0000259" key="4">
    <source>
        <dbReference type="Pfam" id="PF01212"/>
    </source>
</evidence>
<organism evidence="5 6">
    <name type="scientific">Desulfovibrio psychrotolerans</name>
    <dbReference type="NCBI Taxonomy" id="415242"/>
    <lineage>
        <taxon>Bacteria</taxon>
        <taxon>Pseudomonadati</taxon>
        <taxon>Thermodesulfobacteriota</taxon>
        <taxon>Desulfovibrionia</taxon>
        <taxon>Desulfovibrionales</taxon>
        <taxon>Desulfovibrionaceae</taxon>
        <taxon>Desulfovibrio</taxon>
    </lineage>
</organism>
<sequence length="343" mass="37207">MINFASDNASGVHPRVLEALGRANSGFARAYGDDPFTQEADDAFRRIFGDNIAVFYVVNGTGANVLALKSLTRSYHAVVCAQMAHINVDETGAPEAQAGCKLLPLVSANGKITPEQVRPLLAAKGVVHHNQPKGISITQATEFGEVYTPQEVRALADLAHENGMFLHMDGARLANAAASLGGDVNAFTRDAGVDVLSFGGTKNGMMFGEAVVFFRAGERRDAVADFPYLRKQNLQLFSKMRYASCQFAEMLRDGLWLENAAHANAMATRLAEGLAALPHVRLANRVQANEVFACMQPGHIAALQEHFYFYVWDEAAHLVRLVCSFDTTEEEVDAFLNMLGALA</sequence>
<evidence type="ECO:0000256" key="1">
    <source>
        <dbReference type="ARBA" id="ARBA00001933"/>
    </source>
</evidence>
<evidence type="ECO:0000313" key="6">
    <source>
        <dbReference type="Proteomes" id="UP000503820"/>
    </source>
</evidence>
<proteinExistence type="inferred from homology"/>
<dbReference type="RefSeq" id="WP_174408330.1">
    <property type="nucleotide sequence ID" value="NZ_BLVP01000001.1"/>
</dbReference>